<evidence type="ECO:0000259" key="14">
    <source>
        <dbReference type="PROSITE" id="PS50261"/>
    </source>
</evidence>
<evidence type="ECO:0000256" key="7">
    <source>
        <dbReference type="ARBA" id="ARBA00023136"/>
    </source>
</evidence>
<evidence type="ECO:0000259" key="13">
    <source>
        <dbReference type="PROSITE" id="PS50227"/>
    </source>
</evidence>
<evidence type="ECO:0000256" key="11">
    <source>
        <dbReference type="SAM" id="Phobius"/>
    </source>
</evidence>
<comment type="caution">
    <text evidence="15">The sequence shown here is derived from an EMBL/GenBank/DDBJ whole genome shotgun (WGS) entry which is preliminary data.</text>
</comment>
<keyword evidence="4" id="KW-0732">Signal</keyword>
<dbReference type="PROSITE" id="PS50221">
    <property type="entry name" value="GAIN_B"/>
    <property type="match status" value="1"/>
</dbReference>
<keyword evidence="5 11" id="KW-1133">Transmembrane helix</keyword>
<keyword evidence="2" id="KW-1003">Cell membrane</keyword>
<dbReference type="InterPro" id="IPR036445">
    <property type="entry name" value="GPCR_2_extracell_dom_sf"/>
</dbReference>
<dbReference type="VEuPathDB" id="VectorBase:RSAN_039531"/>
<dbReference type="SMART" id="SM00303">
    <property type="entry name" value="GPS"/>
    <property type="match status" value="1"/>
</dbReference>
<dbReference type="GO" id="GO:0005886">
    <property type="term" value="C:plasma membrane"/>
    <property type="evidence" value="ECO:0007669"/>
    <property type="project" value="UniProtKB-SubCell"/>
</dbReference>
<feature type="transmembrane region" description="Helical" evidence="11">
    <location>
        <begin position="576"/>
        <end position="600"/>
    </location>
</feature>
<dbReference type="GO" id="GO:0007166">
    <property type="term" value="P:cell surface receptor signaling pathway"/>
    <property type="evidence" value="ECO:0007669"/>
    <property type="project" value="InterPro"/>
</dbReference>
<keyword evidence="6" id="KW-0297">G-protein coupled receptor</keyword>
<keyword evidence="9" id="KW-0675">Receptor</keyword>
<dbReference type="Pfam" id="PF00002">
    <property type="entry name" value="7tm_2"/>
    <property type="match status" value="1"/>
</dbReference>
<dbReference type="Gene3D" id="4.10.1240.10">
    <property type="entry name" value="GPCR, family 2, extracellular hormone receptor domain"/>
    <property type="match status" value="1"/>
</dbReference>
<evidence type="ECO:0000256" key="9">
    <source>
        <dbReference type="ARBA" id="ARBA00023170"/>
    </source>
</evidence>
<dbReference type="InterPro" id="IPR000203">
    <property type="entry name" value="GPS"/>
</dbReference>
<gene>
    <name evidence="15" type="ORF">HPB52_008446</name>
</gene>
<evidence type="ECO:0000256" key="1">
    <source>
        <dbReference type="ARBA" id="ARBA00004651"/>
    </source>
</evidence>
<keyword evidence="8" id="KW-1015">Disulfide bond</keyword>
<dbReference type="Proteomes" id="UP000821837">
    <property type="component" value="Unassembled WGS sequence"/>
</dbReference>
<feature type="transmembrane region" description="Helical" evidence="11">
    <location>
        <begin position="506"/>
        <end position="526"/>
    </location>
</feature>
<dbReference type="AlphaFoldDB" id="A0A9D4SNY7"/>
<keyword evidence="3 11" id="KW-0812">Transmembrane</keyword>
<dbReference type="Pfam" id="PF01825">
    <property type="entry name" value="GPS"/>
    <property type="match status" value="1"/>
</dbReference>
<evidence type="ECO:0000313" key="16">
    <source>
        <dbReference type="Proteomes" id="UP000821837"/>
    </source>
</evidence>
<dbReference type="PANTHER" id="PTHR12011:SF347">
    <property type="entry name" value="FI21270P1-RELATED"/>
    <property type="match status" value="1"/>
</dbReference>
<evidence type="ECO:0000313" key="15">
    <source>
        <dbReference type="EMBL" id="KAH7935479.1"/>
    </source>
</evidence>
<dbReference type="PROSITE" id="PS50261">
    <property type="entry name" value="G_PROTEIN_RECEP_F2_4"/>
    <property type="match status" value="1"/>
</dbReference>
<dbReference type="Gene3D" id="1.20.1070.10">
    <property type="entry name" value="Rhodopsin 7-helix transmembrane proteins"/>
    <property type="match status" value="1"/>
</dbReference>
<evidence type="ECO:0000256" key="8">
    <source>
        <dbReference type="ARBA" id="ARBA00023157"/>
    </source>
</evidence>
<dbReference type="GO" id="GO:0004930">
    <property type="term" value="F:G protein-coupled receptor activity"/>
    <property type="evidence" value="ECO:0007669"/>
    <property type="project" value="UniProtKB-KW"/>
</dbReference>
<reference evidence="15" key="1">
    <citation type="journal article" date="2020" name="Cell">
        <title>Large-Scale Comparative Analyses of Tick Genomes Elucidate Their Genetic Diversity and Vector Capacities.</title>
        <authorList>
            <consortium name="Tick Genome and Microbiome Consortium (TIGMIC)"/>
            <person name="Jia N."/>
            <person name="Wang J."/>
            <person name="Shi W."/>
            <person name="Du L."/>
            <person name="Sun Y."/>
            <person name="Zhan W."/>
            <person name="Jiang J.F."/>
            <person name="Wang Q."/>
            <person name="Zhang B."/>
            <person name="Ji P."/>
            <person name="Bell-Sakyi L."/>
            <person name="Cui X.M."/>
            <person name="Yuan T.T."/>
            <person name="Jiang B.G."/>
            <person name="Yang W.F."/>
            <person name="Lam T.T."/>
            <person name="Chang Q.C."/>
            <person name="Ding S.J."/>
            <person name="Wang X.J."/>
            <person name="Zhu J.G."/>
            <person name="Ruan X.D."/>
            <person name="Zhao L."/>
            <person name="Wei J.T."/>
            <person name="Ye R.Z."/>
            <person name="Que T.C."/>
            <person name="Du C.H."/>
            <person name="Zhou Y.H."/>
            <person name="Cheng J.X."/>
            <person name="Dai P.F."/>
            <person name="Guo W.B."/>
            <person name="Han X.H."/>
            <person name="Huang E.J."/>
            <person name="Li L.F."/>
            <person name="Wei W."/>
            <person name="Gao Y.C."/>
            <person name="Liu J.Z."/>
            <person name="Shao H.Z."/>
            <person name="Wang X."/>
            <person name="Wang C.C."/>
            <person name="Yang T.C."/>
            <person name="Huo Q.B."/>
            <person name="Li W."/>
            <person name="Chen H.Y."/>
            <person name="Chen S.E."/>
            <person name="Zhou L.G."/>
            <person name="Ni X.B."/>
            <person name="Tian J.H."/>
            <person name="Sheng Y."/>
            <person name="Liu T."/>
            <person name="Pan Y.S."/>
            <person name="Xia L.Y."/>
            <person name="Li J."/>
            <person name="Zhao F."/>
            <person name="Cao W.C."/>
        </authorList>
    </citation>
    <scope>NUCLEOTIDE SEQUENCE</scope>
    <source>
        <strain evidence="15">Rsan-2018</strain>
    </source>
</reference>
<feature type="transmembrane region" description="Helical" evidence="11">
    <location>
        <begin position="702"/>
        <end position="725"/>
    </location>
</feature>
<dbReference type="InterPro" id="IPR000832">
    <property type="entry name" value="GPCR_2_secretin-like"/>
</dbReference>
<organism evidence="15 16">
    <name type="scientific">Rhipicephalus sanguineus</name>
    <name type="common">Brown dog tick</name>
    <name type="synonym">Ixodes sanguineus</name>
    <dbReference type="NCBI Taxonomy" id="34632"/>
    <lineage>
        <taxon>Eukaryota</taxon>
        <taxon>Metazoa</taxon>
        <taxon>Ecdysozoa</taxon>
        <taxon>Arthropoda</taxon>
        <taxon>Chelicerata</taxon>
        <taxon>Arachnida</taxon>
        <taxon>Acari</taxon>
        <taxon>Parasitiformes</taxon>
        <taxon>Ixodida</taxon>
        <taxon>Ixodoidea</taxon>
        <taxon>Ixodidae</taxon>
        <taxon>Rhipicephalinae</taxon>
        <taxon>Rhipicephalus</taxon>
        <taxon>Rhipicephalus</taxon>
    </lineage>
</organism>
<feature type="transmembrane region" description="Helical" evidence="11">
    <location>
        <begin position="658"/>
        <end position="681"/>
    </location>
</feature>
<evidence type="ECO:0000256" key="6">
    <source>
        <dbReference type="ARBA" id="ARBA00023040"/>
    </source>
</evidence>
<proteinExistence type="predicted"/>
<dbReference type="InterPro" id="IPR017981">
    <property type="entry name" value="GPCR_2-like_7TM"/>
</dbReference>
<dbReference type="InterPro" id="IPR001879">
    <property type="entry name" value="GPCR_2_extracellular_dom"/>
</dbReference>
<dbReference type="PROSITE" id="PS50227">
    <property type="entry name" value="G_PROTEIN_RECEP_F2_3"/>
    <property type="match status" value="1"/>
</dbReference>
<feature type="transmembrane region" description="Helical" evidence="11">
    <location>
        <begin position="612"/>
        <end position="638"/>
    </location>
</feature>
<keyword evidence="7 11" id="KW-0472">Membrane</keyword>
<keyword evidence="16" id="KW-1185">Reference proteome</keyword>
<evidence type="ECO:0000256" key="5">
    <source>
        <dbReference type="ARBA" id="ARBA00022989"/>
    </source>
</evidence>
<accession>A0A9D4SNY7</accession>
<name>A0A9D4SNY7_RHISA</name>
<feature type="domain" description="GAIN-B" evidence="12">
    <location>
        <begin position="328"/>
        <end position="496"/>
    </location>
</feature>
<evidence type="ECO:0000256" key="10">
    <source>
        <dbReference type="ARBA" id="ARBA00023224"/>
    </source>
</evidence>
<dbReference type="PANTHER" id="PTHR12011">
    <property type="entry name" value="ADHESION G-PROTEIN COUPLED RECEPTOR"/>
    <property type="match status" value="1"/>
</dbReference>
<feature type="transmembrane region" description="Helical" evidence="11">
    <location>
        <begin position="737"/>
        <end position="757"/>
    </location>
</feature>
<dbReference type="InterPro" id="IPR057244">
    <property type="entry name" value="GAIN_B"/>
</dbReference>
<feature type="transmembrane region" description="Helical" evidence="11">
    <location>
        <begin position="538"/>
        <end position="556"/>
    </location>
</feature>
<protein>
    <submittedName>
        <fullName evidence="15">Uncharacterized protein</fullName>
    </submittedName>
</protein>
<evidence type="ECO:0000259" key="12">
    <source>
        <dbReference type="PROSITE" id="PS50221"/>
    </source>
</evidence>
<feature type="domain" description="G-protein coupled receptors family 2 profile 1" evidence="13">
    <location>
        <begin position="147"/>
        <end position="205"/>
    </location>
</feature>
<dbReference type="PRINTS" id="PR00249">
    <property type="entry name" value="GPCRSECRETIN"/>
</dbReference>
<feature type="domain" description="G-protein coupled receptors family 2 profile 2" evidence="14">
    <location>
        <begin position="504"/>
        <end position="759"/>
    </location>
</feature>
<reference evidence="15" key="2">
    <citation type="submission" date="2021-09" db="EMBL/GenBank/DDBJ databases">
        <authorList>
            <person name="Jia N."/>
            <person name="Wang J."/>
            <person name="Shi W."/>
            <person name="Du L."/>
            <person name="Sun Y."/>
            <person name="Zhan W."/>
            <person name="Jiang J."/>
            <person name="Wang Q."/>
            <person name="Zhang B."/>
            <person name="Ji P."/>
            <person name="Sakyi L.B."/>
            <person name="Cui X."/>
            <person name="Yuan T."/>
            <person name="Jiang B."/>
            <person name="Yang W."/>
            <person name="Lam T.T.-Y."/>
            <person name="Chang Q."/>
            <person name="Ding S."/>
            <person name="Wang X."/>
            <person name="Zhu J."/>
            <person name="Ruan X."/>
            <person name="Zhao L."/>
            <person name="Wei J."/>
            <person name="Que T."/>
            <person name="Du C."/>
            <person name="Cheng J."/>
            <person name="Dai P."/>
            <person name="Han X."/>
            <person name="Huang E."/>
            <person name="Gao Y."/>
            <person name="Liu J."/>
            <person name="Shao H."/>
            <person name="Ye R."/>
            <person name="Li L."/>
            <person name="Wei W."/>
            <person name="Wang X."/>
            <person name="Wang C."/>
            <person name="Huo Q."/>
            <person name="Li W."/>
            <person name="Guo W."/>
            <person name="Chen H."/>
            <person name="Chen S."/>
            <person name="Zhou L."/>
            <person name="Zhou L."/>
            <person name="Ni X."/>
            <person name="Tian J."/>
            <person name="Zhou Y."/>
            <person name="Sheng Y."/>
            <person name="Liu T."/>
            <person name="Pan Y."/>
            <person name="Xia L."/>
            <person name="Li J."/>
            <person name="Zhao F."/>
            <person name="Cao W."/>
        </authorList>
    </citation>
    <scope>NUCLEOTIDE SEQUENCE</scope>
    <source>
        <strain evidence="15">Rsan-2018</strain>
        <tissue evidence="15">Larvae</tissue>
    </source>
</reference>
<evidence type="ECO:0000256" key="3">
    <source>
        <dbReference type="ARBA" id="ARBA00022692"/>
    </source>
</evidence>
<dbReference type="InterPro" id="IPR046338">
    <property type="entry name" value="GAIN_dom_sf"/>
</dbReference>
<dbReference type="SMART" id="SM00008">
    <property type="entry name" value="HormR"/>
    <property type="match status" value="1"/>
</dbReference>
<evidence type="ECO:0000256" key="4">
    <source>
        <dbReference type="ARBA" id="ARBA00022729"/>
    </source>
</evidence>
<evidence type="ECO:0000256" key="2">
    <source>
        <dbReference type="ARBA" id="ARBA00022475"/>
    </source>
</evidence>
<sequence>MADHWDAPKAPRGRLSQTSPWAGVFARGMRRSGVVMSRCLRVYREIYCIRPSNYFRMGREPTGQSRCPRSVSLPGVTWGMSIACPCNRHPSPAVIQRWHWAPYRREGYKMVRCCTGRQPTRVCVCLAGRFQDPDRASGVPSYLHRGFCPPMQSRSSFWNWTRAGDTAVQRCPGGAIGHARWRCLPGSPPYWEHDTPNLSACYSAWMENLKSRADDDDSVVSLAVELEVITRTKTLLGGDIAQTAGVIQRLLARMTRRLDDFSDERRRFQVVKELLQSTVEISSNLLEDYQRDSWLELPPRERRHVAGALLQALDNSTWLLADTKNAAFRFSRAHGNVLVSVRLVETWAASEIRFPVHEDVHGTVWMRMQDTLVFPPQALLGSARNGVVKLVFMAYRNIEDFLGPDVASAERVINSRVIAASVNSRHLMKLHQPVLITFQHREVENVTNPRCVFWSFDDEEWLTEGCWLKETNETHSVCACNHLTNFALAMDRRPPELTSTEQKLQLFVYASFATCMVLLIAAAFTLQAFRSLKGERVTIHKNACVCLLLTEALLASGVGGHPQRVVCGVLAGFLHYFWLAAFFWALLEGFQLYTVLLDVLGTDPPSSRLRWYYLLAYGAPAVIVCVSAGISPSSYGALPSLGTSLRKACWIDMEGHQLWSFVGPAAFCAVLCLIFLAMVFCKARRHVDLHATLKSKEQERIASTRSLSSHSLLVLVCLCLASSFAQLHVSRGSLVHTSLFSVLNILLGLAVLVFYCLSNDKPMVKNLTFLIFGASVWDISVNFSG</sequence>
<dbReference type="EMBL" id="JABSTV010001255">
    <property type="protein sequence ID" value="KAH7935479.1"/>
    <property type="molecule type" value="Genomic_DNA"/>
</dbReference>
<dbReference type="Gene3D" id="1.25.40.610">
    <property type="match status" value="1"/>
</dbReference>
<keyword evidence="10" id="KW-0807">Transducer</keyword>
<comment type="subcellular location">
    <subcellularLocation>
        <location evidence="1">Cell membrane</location>
        <topology evidence="1">Multi-pass membrane protein</topology>
    </subcellularLocation>
</comment>
<dbReference type="Pfam" id="PF16489">
    <property type="entry name" value="GAIN"/>
    <property type="match status" value="1"/>
</dbReference>
<dbReference type="InterPro" id="IPR032471">
    <property type="entry name" value="AGRL2-4_GAIN_subdom_A"/>
</dbReference>
<dbReference type="Gene3D" id="2.60.220.50">
    <property type="match status" value="1"/>
</dbReference>